<proteinExistence type="predicted"/>
<evidence type="ECO:0000313" key="4">
    <source>
        <dbReference type="Proteomes" id="UP001642484"/>
    </source>
</evidence>
<gene>
    <name evidence="3" type="ORF">CCMP2556_LOCUS29789</name>
</gene>
<dbReference type="InterPro" id="IPR027417">
    <property type="entry name" value="P-loop_NTPase"/>
</dbReference>
<feature type="region of interest" description="Disordered" evidence="1">
    <location>
        <begin position="157"/>
        <end position="189"/>
    </location>
</feature>
<dbReference type="PROSITE" id="PS51194">
    <property type="entry name" value="HELICASE_CTER"/>
    <property type="match status" value="1"/>
</dbReference>
<comment type="caution">
    <text evidence="3">The sequence shown here is derived from an EMBL/GenBank/DDBJ whole genome shotgun (WGS) entry which is preliminary data.</text>
</comment>
<protein>
    <recommendedName>
        <fullName evidence="2">Helicase C-terminal domain-containing protein</fullName>
    </recommendedName>
</protein>
<dbReference type="EMBL" id="CAXAMN010021529">
    <property type="protein sequence ID" value="CAK9060542.1"/>
    <property type="molecule type" value="Genomic_DNA"/>
</dbReference>
<dbReference type="Pfam" id="PF00271">
    <property type="entry name" value="Helicase_C"/>
    <property type="match status" value="1"/>
</dbReference>
<dbReference type="PANTHER" id="PTHR47958">
    <property type="entry name" value="ATP-DEPENDENT RNA HELICASE DBP3"/>
    <property type="match status" value="1"/>
</dbReference>
<dbReference type="InterPro" id="IPR001650">
    <property type="entry name" value="Helicase_C-like"/>
</dbReference>
<accession>A0ABP0NCC3</accession>
<evidence type="ECO:0000256" key="1">
    <source>
        <dbReference type="SAM" id="MobiDB-lite"/>
    </source>
</evidence>
<feature type="compositionally biased region" description="Low complexity" evidence="1">
    <location>
        <begin position="157"/>
        <end position="168"/>
    </location>
</feature>
<feature type="compositionally biased region" description="Polar residues" evidence="1">
    <location>
        <begin position="250"/>
        <end position="260"/>
    </location>
</feature>
<name>A0ABP0NCC3_9DINO</name>
<feature type="region of interest" description="Disordered" evidence="1">
    <location>
        <begin position="237"/>
        <end position="270"/>
    </location>
</feature>
<evidence type="ECO:0000313" key="3">
    <source>
        <dbReference type="EMBL" id="CAK9060542.1"/>
    </source>
</evidence>
<dbReference type="SUPFAM" id="SSF52540">
    <property type="entry name" value="P-loop containing nucleoside triphosphate hydrolases"/>
    <property type="match status" value="1"/>
</dbReference>
<reference evidence="3 4" key="1">
    <citation type="submission" date="2024-02" db="EMBL/GenBank/DDBJ databases">
        <authorList>
            <person name="Chen Y."/>
            <person name="Shah S."/>
            <person name="Dougan E. K."/>
            <person name="Thang M."/>
            <person name="Chan C."/>
        </authorList>
    </citation>
    <scope>NUCLEOTIDE SEQUENCE [LARGE SCALE GENOMIC DNA]</scope>
</reference>
<dbReference type="Gene3D" id="3.40.50.300">
    <property type="entry name" value="P-loop containing nucleotide triphosphate hydrolases"/>
    <property type="match status" value="1"/>
</dbReference>
<keyword evidence="4" id="KW-1185">Reference proteome</keyword>
<feature type="domain" description="Helicase C-terminal" evidence="2">
    <location>
        <begin position="201"/>
        <end position="357"/>
    </location>
</feature>
<dbReference type="Proteomes" id="UP001642484">
    <property type="component" value="Unassembled WGS sequence"/>
</dbReference>
<evidence type="ECO:0000259" key="2">
    <source>
        <dbReference type="PROSITE" id="PS51194"/>
    </source>
</evidence>
<sequence>MAEPSRPWVRPGNRAVLEGLKSRPELNGQEVTIQGDELRCFHTMLRAMWFSPCCEHHAAGQARESTGRWRCKVQPFGEEMKFKAENLAEAPEKEEPIDANWLRRGVQAAVKDLPEHEGQVVRVVTVDGDTGSCKCVLRSSGEAIEVPRTKLRPLAGAATGAATASPAPEVEQAKPQAKSGGSDWAAAERERRRLAEGFRSGFEEGAVVMMEGLQSMPELNGQTGLVAEKAVQIEGFLPQEPQDVGRRSRANPSTEPTELQGSAAKKRNPVDGRADCRAEWVWRLPGLDVPDISHVVNYSVGLSIDGYVHRIGRCGRAGRHGTAVTFVTDGDEKYAEPLLKVLQEARQSIPPGLAEMAKDARGSRKPKHKAP</sequence>
<organism evidence="3 4">
    <name type="scientific">Durusdinium trenchii</name>
    <dbReference type="NCBI Taxonomy" id="1381693"/>
    <lineage>
        <taxon>Eukaryota</taxon>
        <taxon>Sar</taxon>
        <taxon>Alveolata</taxon>
        <taxon>Dinophyceae</taxon>
        <taxon>Suessiales</taxon>
        <taxon>Symbiodiniaceae</taxon>
        <taxon>Durusdinium</taxon>
    </lineage>
</organism>
<feature type="region of interest" description="Disordered" evidence="1">
    <location>
        <begin position="349"/>
        <end position="371"/>
    </location>
</feature>